<protein>
    <submittedName>
        <fullName evidence="1">Uncharacterized protein</fullName>
    </submittedName>
</protein>
<dbReference type="Proteomes" id="UP000750711">
    <property type="component" value="Unassembled WGS sequence"/>
</dbReference>
<dbReference type="EMBL" id="JAGHQM010000580">
    <property type="protein sequence ID" value="KAH0559513.1"/>
    <property type="molecule type" value="Genomic_DNA"/>
</dbReference>
<evidence type="ECO:0000313" key="2">
    <source>
        <dbReference type="Proteomes" id="UP000750711"/>
    </source>
</evidence>
<proteinExistence type="predicted"/>
<accession>A0A9P8RPW7</accession>
<evidence type="ECO:0000313" key="1">
    <source>
        <dbReference type="EMBL" id="KAH0559513.1"/>
    </source>
</evidence>
<keyword evidence="2" id="KW-1185">Reference proteome</keyword>
<sequence length="149" mass="16593">MEDPQPPQPDFAVISQSLRQLSEQVIHIENTPAFGDAATILRDLRAGFRDVNWRLDRMDNHQKAEAVNSVARLQNSRVNGPDESLTVLHLFSSNTPIPNFPETPAAIEGFFRDLDVNPILQGLELSTAGDLDERKQRLRLAIGLRGRAG</sequence>
<organism evidence="1 2">
    <name type="scientific">Trichoglossum hirsutum</name>
    <dbReference type="NCBI Taxonomy" id="265104"/>
    <lineage>
        <taxon>Eukaryota</taxon>
        <taxon>Fungi</taxon>
        <taxon>Dikarya</taxon>
        <taxon>Ascomycota</taxon>
        <taxon>Pezizomycotina</taxon>
        <taxon>Geoglossomycetes</taxon>
        <taxon>Geoglossales</taxon>
        <taxon>Geoglossaceae</taxon>
        <taxon>Trichoglossum</taxon>
    </lineage>
</organism>
<gene>
    <name evidence="1" type="ORF">GP486_003970</name>
</gene>
<comment type="caution">
    <text evidence="1">The sequence shown here is derived from an EMBL/GenBank/DDBJ whole genome shotgun (WGS) entry which is preliminary data.</text>
</comment>
<reference evidence="1" key="1">
    <citation type="submission" date="2021-03" db="EMBL/GenBank/DDBJ databases">
        <title>Comparative genomics and phylogenomic investigation of the class Geoglossomycetes provide insights into ecological specialization and systematics.</title>
        <authorList>
            <person name="Melie T."/>
            <person name="Pirro S."/>
            <person name="Miller A.N."/>
            <person name="Quandt A."/>
        </authorList>
    </citation>
    <scope>NUCLEOTIDE SEQUENCE</scope>
    <source>
        <strain evidence="1">CAQ_001_2017</strain>
    </source>
</reference>
<name>A0A9P8RPW7_9PEZI</name>
<dbReference type="AlphaFoldDB" id="A0A9P8RPW7"/>